<feature type="domain" description="Thiamine pyrophosphate enzyme N-terminal TPP-binding" evidence="5">
    <location>
        <begin position="36"/>
        <end position="141"/>
    </location>
</feature>
<proteinExistence type="inferred from homology"/>
<gene>
    <name evidence="6" type="ORF">GCM10009755_16250</name>
</gene>
<evidence type="ECO:0000313" key="7">
    <source>
        <dbReference type="Proteomes" id="UP001500755"/>
    </source>
</evidence>
<dbReference type="PANTHER" id="PTHR18968:SF86">
    <property type="entry name" value="ACETOLACTATE SYNTHASE LARGE SUBUNIT ILVX-RELATED"/>
    <property type="match status" value="1"/>
</dbReference>
<reference evidence="6 7" key="1">
    <citation type="journal article" date="2019" name="Int. J. Syst. Evol. Microbiol.">
        <title>The Global Catalogue of Microorganisms (GCM) 10K type strain sequencing project: providing services to taxonomists for standard genome sequencing and annotation.</title>
        <authorList>
            <consortium name="The Broad Institute Genomics Platform"/>
            <consortium name="The Broad Institute Genome Sequencing Center for Infectious Disease"/>
            <person name="Wu L."/>
            <person name="Ma J."/>
        </authorList>
    </citation>
    <scope>NUCLEOTIDE SEQUENCE [LARGE SCALE GENOMIC DNA]</scope>
    <source>
        <strain evidence="6 7">JCM 14546</strain>
    </source>
</reference>
<keyword evidence="7" id="KW-1185">Reference proteome</keyword>
<dbReference type="NCBIfam" id="NF005760">
    <property type="entry name" value="PRK07586.1"/>
    <property type="match status" value="1"/>
</dbReference>
<feature type="domain" description="Thiamine pyrophosphate enzyme TPP-binding" evidence="4">
    <location>
        <begin position="413"/>
        <end position="552"/>
    </location>
</feature>
<comment type="similarity">
    <text evidence="1">Belongs to the TPP enzyme family.</text>
</comment>
<dbReference type="InterPro" id="IPR045229">
    <property type="entry name" value="TPP_enz"/>
</dbReference>
<evidence type="ECO:0000313" key="6">
    <source>
        <dbReference type="EMBL" id="GAA2006802.1"/>
    </source>
</evidence>
<dbReference type="Pfam" id="PF02775">
    <property type="entry name" value="TPP_enzyme_C"/>
    <property type="match status" value="1"/>
</dbReference>
<dbReference type="InterPro" id="IPR029061">
    <property type="entry name" value="THDP-binding"/>
</dbReference>
<evidence type="ECO:0000256" key="3">
    <source>
        <dbReference type="SAM" id="MobiDB-lite"/>
    </source>
</evidence>
<evidence type="ECO:0000259" key="4">
    <source>
        <dbReference type="Pfam" id="PF02775"/>
    </source>
</evidence>
<accession>A0ABN2TEE7</accession>
<dbReference type="PANTHER" id="PTHR18968">
    <property type="entry name" value="THIAMINE PYROPHOSPHATE ENZYMES"/>
    <property type="match status" value="1"/>
</dbReference>
<dbReference type="InterPro" id="IPR011766">
    <property type="entry name" value="TPP_enzyme_TPP-bd"/>
</dbReference>
<dbReference type="EMBL" id="BAAANO010000014">
    <property type="protein sequence ID" value="GAA2006802.1"/>
    <property type="molecule type" value="Genomic_DNA"/>
</dbReference>
<protein>
    <submittedName>
        <fullName evidence="6">Acetolactate synthase large subunit</fullName>
    </submittedName>
</protein>
<dbReference type="Pfam" id="PF02776">
    <property type="entry name" value="TPP_enzyme_N"/>
    <property type="match status" value="1"/>
</dbReference>
<comment type="caution">
    <text evidence="6">The sequence shown here is derived from an EMBL/GenBank/DDBJ whole genome shotgun (WGS) entry which is preliminary data.</text>
</comment>
<evidence type="ECO:0000259" key="5">
    <source>
        <dbReference type="Pfam" id="PF02776"/>
    </source>
</evidence>
<sequence>MNPDPSRGHPAGNPTGAPLAPGPTQEPIPMTDSAPMNGADSLLQTLEANDVEVCFGNPGTSEMHFVAALEKTEKIRGVLGLFEGTVTGAADGYGRMTGKPAATLLHLGPGLANGLSNLHNALRAKSPIVNVIGDHASYHRELDAPLTSDIEGTARPFSHWVRTTAGADSLSADTAEAVATAREGKIASLILPADAAWNEVTQGETIIARTPVDRRTVDEDAVARAAEVLTTAGPKTAFVFGEGAVDQESLEAASRIAALTGATVLTHTFISRLPRGAGRYNVDKLPYAIKLSQPLMEEYDNVVLVGAKIPVGFFAYPGRRSLIAPGGTFFIDLGGPGSDPLGGIRLLAERLGADGTGASAVAKTELQVPDARPTGTITPEKLGYFIAGAIPENAIVLDESLTTGGNFYQTTASAAPHDYLGGTGGSIGWAMPGAVGASIACPDRKVITLESDGSAMYQLQALWTMARENLDVVTLIFANRKYQILRNEMENVGVDNVGKKSGALLDLDNPVIDFVSLARGMGVPSARATTMEELGKAFDNALASEGPALIEVVL</sequence>
<dbReference type="CDD" id="cd02002">
    <property type="entry name" value="TPP_BFDC"/>
    <property type="match status" value="1"/>
</dbReference>
<dbReference type="InterPro" id="IPR012001">
    <property type="entry name" value="Thiamin_PyroP_enz_TPP-bd_dom"/>
</dbReference>
<dbReference type="Proteomes" id="UP001500755">
    <property type="component" value="Unassembled WGS sequence"/>
</dbReference>
<name>A0ABN2TEE7_9MICO</name>
<evidence type="ECO:0000256" key="1">
    <source>
        <dbReference type="ARBA" id="ARBA00007812"/>
    </source>
</evidence>
<dbReference type="Gene3D" id="3.40.50.1220">
    <property type="entry name" value="TPP-binding domain"/>
    <property type="match status" value="1"/>
</dbReference>
<organism evidence="6 7">
    <name type="scientific">Brevibacterium samyangense</name>
    <dbReference type="NCBI Taxonomy" id="366888"/>
    <lineage>
        <taxon>Bacteria</taxon>
        <taxon>Bacillati</taxon>
        <taxon>Actinomycetota</taxon>
        <taxon>Actinomycetes</taxon>
        <taxon>Micrococcales</taxon>
        <taxon>Brevibacteriaceae</taxon>
        <taxon>Brevibacterium</taxon>
    </lineage>
</organism>
<dbReference type="CDD" id="cd07035">
    <property type="entry name" value="TPP_PYR_POX_like"/>
    <property type="match status" value="1"/>
</dbReference>
<dbReference type="Gene3D" id="3.40.50.970">
    <property type="match status" value="2"/>
</dbReference>
<keyword evidence="2" id="KW-0786">Thiamine pyrophosphate</keyword>
<evidence type="ECO:0000256" key="2">
    <source>
        <dbReference type="ARBA" id="ARBA00023052"/>
    </source>
</evidence>
<feature type="region of interest" description="Disordered" evidence="3">
    <location>
        <begin position="1"/>
        <end position="38"/>
    </location>
</feature>
<dbReference type="SUPFAM" id="SSF52518">
    <property type="entry name" value="Thiamin diphosphate-binding fold (THDP-binding)"/>
    <property type="match status" value="2"/>
</dbReference>